<keyword evidence="2" id="KW-1185">Reference proteome</keyword>
<evidence type="ECO:0000313" key="2">
    <source>
        <dbReference type="Proteomes" id="UP001243330"/>
    </source>
</evidence>
<protein>
    <submittedName>
        <fullName evidence="1">Uncharacterized protein</fullName>
    </submittedName>
</protein>
<evidence type="ECO:0000313" key="1">
    <source>
        <dbReference type="EMBL" id="KAK1838404.1"/>
    </source>
</evidence>
<name>A0AAD8ZZS0_9PEZI</name>
<proteinExistence type="predicted"/>
<gene>
    <name evidence="1" type="ORF">CCHR01_18971</name>
</gene>
<dbReference type="AlphaFoldDB" id="A0AAD8ZZS0"/>
<dbReference type="Proteomes" id="UP001243330">
    <property type="component" value="Unassembled WGS sequence"/>
</dbReference>
<dbReference type="EMBL" id="JAQOWY010000836">
    <property type="protein sequence ID" value="KAK1838404.1"/>
    <property type="molecule type" value="Genomic_DNA"/>
</dbReference>
<comment type="caution">
    <text evidence="1">The sequence shown here is derived from an EMBL/GenBank/DDBJ whole genome shotgun (WGS) entry which is preliminary data.</text>
</comment>
<accession>A0AAD8ZZS0</accession>
<organism evidence="1 2">
    <name type="scientific">Colletotrichum chrysophilum</name>
    <dbReference type="NCBI Taxonomy" id="1836956"/>
    <lineage>
        <taxon>Eukaryota</taxon>
        <taxon>Fungi</taxon>
        <taxon>Dikarya</taxon>
        <taxon>Ascomycota</taxon>
        <taxon>Pezizomycotina</taxon>
        <taxon>Sordariomycetes</taxon>
        <taxon>Hypocreomycetidae</taxon>
        <taxon>Glomerellales</taxon>
        <taxon>Glomerellaceae</taxon>
        <taxon>Colletotrichum</taxon>
        <taxon>Colletotrichum gloeosporioides species complex</taxon>
    </lineage>
</organism>
<reference evidence="1" key="1">
    <citation type="submission" date="2023-01" db="EMBL/GenBank/DDBJ databases">
        <title>Colletotrichum chrysophilum M932 genome sequence.</title>
        <authorList>
            <person name="Baroncelli R."/>
        </authorList>
    </citation>
    <scope>NUCLEOTIDE SEQUENCE</scope>
    <source>
        <strain evidence="1">M932</strain>
    </source>
</reference>
<sequence length="101" mass="11073">MDPYEAPDLSLKGASSTEAVQQLWSSFRPGIHASRRLSEAARDREIDVYASWLLRQAFLGCLGHNETSPPSLNTVDEGHEADVTGSLDGAWGLRSRQVVFS</sequence>